<proteinExistence type="predicted"/>
<feature type="region of interest" description="Disordered" evidence="1">
    <location>
        <begin position="151"/>
        <end position="183"/>
    </location>
</feature>
<protein>
    <submittedName>
        <fullName evidence="2">Uncharacterized protein</fullName>
    </submittedName>
</protein>
<feature type="compositionally biased region" description="Polar residues" evidence="1">
    <location>
        <begin position="379"/>
        <end position="401"/>
    </location>
</feature>
<feature type="region of interest" description="Disordered" evidence="1">
    <location>
        <begin position="359"/>
        <end position="402"/>
    </location>
</feature>
<reference evidence="3" key="1">
    <citation type="journal article" date="2018" name="Nat. Microbiol.">
        <title>Leveraging single-cell genomics to expand the fungal tree of life.</title>
        <authorList>
            <person name="Ahrendt S.R."/>
            <person name="Quandt C.A."/>
            <person name="Ciobanu D."/>
            <person name="Clum A."/>
            <person name="Salamov A."/>
            <person name="Andreopoulos B."/>
            <person name="Cheng J.F."/>
            <person name="Woyke T."/>
            <person name="Pelin A."/>
            <person name="Henrissat B."/>
            <person name="Reynolds N.K."/>
            <person name="Benny G.L."/>
            <person name="Smith M.E."/>
            <person name="James T.Y."/>
            <person name="Grigoriev I.V."/>
        </authorList>
    </citation>
    <scope>NUCLEOTIDE SEQUENCE [LARGE SCALE GENOMIC DNA]</scope>
    <source>
        <strain evidence="3">Benny S71-1</strain>
    </source>
</reference>
<evidence type="ECO:0000313" key="3">
    <source>
        <dbReference type="Proteomes" id="UP000278143"/>
    </source>
</evidence>
<sequence>MPITMEGPSWSGGEKARMVRKCPSSPGLDVQDNGFVIATDVRRSPMMHRVSDASGQSLCMVKRGGRLRRRHLRRAVTLDGRELNWSLYMPKSSKGFPRFLWCGGRKNEGKIITTGTDSRDQSQCSSDDRGEHNSGVQVQQGNAILASANAHGGRSMMPSLSSSNGRDGSNGPLQSSPTPGMNMDCAMLNSNDDAYCPLGISSEQGVKLSTRKQRPRSSMSGPYCDNREIIIETRIKEYIKTATATTGTQRRGDPRHSTSADDDHAHHYRLLYFHWKTAEYAWRWDPTTRRLDCLCTRPNQCRSTIATPISTPLRTPQAAMSTPSLLLSSTGVSPSTIWSSLSAARSNESTSSGYFARPITTTHSHPNGGGGSSSTSHTATMRRTVSSGQGRRPSATSTIGMSSMPAKCTILMASLHPAHRTARSH</sequence>
<dbReference type="Proteomes" id="UP000278143">
    <property type="component" value="Unassembled WGS sequence"/>
</dbReference>
<feature type="compositionally biased region" description="Basic and acidic residues" evidence="1">
    <location>
        <begin position="250"/>
        <end position="261"/>
    </location>
</feature>
<name>A0A4P9YRI1_9FUNG</name>
<feature type="region of interest" description="Disordered" evidence="1">
    <location>
        <begin position="110"/>
        <end position="137"/>
    </location>
</feature>
<organism evidence="2 3">
    <name type="scientific">Syncephalis pseudoplumigaleata</name>
    <dbReference type="NCBI Taxonomy" id="1712513"/>
    <lineage>
        <taxon>Eukaryota</taxon>
        <taxon>Fungi</taxon>
        <taxon>Fungi incertae sedis</taxon>
        <taxon>Zoopagomycota</taxon>
        <taxon>Zoopagomycotina</taxon>
        <taxon>Zoopagomycetes</taxon>
        <taxon>Zoopagales</taxon>
        <taxon>Piptocephalidaceae</taxon>
        <taxon>Syncephalis</taxon>
    </lineage>
</organism>
<evidence type="ECO:0000256" key="1">
    <source>
        <dbReference type="SAM" id="MobiDB-lite"/>
    </source>
</evidence>
<accession>A0A4P9YRI1</accession>
<feature type="region of interest" description="Disordered" evidence="1">
    <location>
        <begin position="1"/>
        <end position="25"/>
    </location>
</feature>
<gene>
    <name evidence="2" type="ORF">SYNPS1DRAFT_32084</name>
</gene>
<keyword evidence="3" id="KW-1185">Reference proteome</keyword>
<dbReference type="EMBL" id="KZ992242">
    <property type="protein sequence ID" value="RKP22334.1"/>
    <property type="molecule type" value="Genomic_DNA"/>
</dbReference>
<feature type="compositionally biased region" description="Polar residues" evidence="1">
    <location>
        <begin position="158"/>
        <end position="179"/>
    </location>
</feature>
<feature type="region of interest" description="Disordered" evidence="1">
    <location>
        <begin position="242"/>
        <end position="261"/>
    </location>
</feature>
<dbReference type="AlphaFoldDB" id="A0A4P9YRI1"/>
<dbReference type="OrthoDB" id="10568933at2759"/>
<evidence type="ECO:0000313" key="2">
    <source>
        <dbReference type="EMBL" id="RKP22334.1"/>
    </source>
</evidence>